<protein>
    <recommendedName>
        <fullName evidence="4">Thioredoxin domain-containing protein</fullName>
    </recommendedName>
</protein>
<sequence>MDFLKHCFIVLSLTFCTLSSILEANDANFQNISHQKDAYTLVYFYAEQCRHCNALDPIYTGLADLFTYGDSKVQVTKVDGRQNEALRRKFDVISFPTIKLFEPGGREIAAYTGVRRLWNMAQWLTSVTGVQAIWPQSNVVKLNDLNFDRIASQGKSLIVVFMAPWFDADWGMPYHFFETAARESEDEHLVFATVDTSSAEAAAIMTRYRITRPLTILYFLSGETTAIDSSFQLVEPDLLEVEDIKALTSGRIIGRKVTIEEIFFEGELYFYDDSGLDDDLDEEFKRMREL</sequence>
<dbReference type="GO" id="GO:0003756">
    <property type="term" value="F:protein disulfide isomerase activity"/>
    <property type="evidence" value="ECO:0007669"/>
    <property type="project" value="TreeGrafter"/>
</dbReference>
<proteinExistence type="inferred from homology"/>
<evidence type="ECO:0000256" key="1">
    <source>
        <dbReference type="ARBA" id="ARBA00006347"/>
    </source>
</evidence>
<feature type="signal peptide" evidence="3">
    <location>
        <begin position="1"/>
        <end position="24"/>
    </location>
</feature>
<reference evidence="6" key="1">
    <citation type="submission" date="2016-05" db="EMBL/GenBank/DDBJ databases">
        <title>Comparative genomics of biotechnologically important yeasts.</title>
        <authorList>
            <consortium name="DOE Joint Genome Institute"/>
            <person name="Riley R."/>
            <person name="Haridas S."/>
            <person name="Wolfe K.H."/>
            <person name="Lopes M.R."/>
            <person name="Hittinger C.T."/>
            <person name="Goker M."/>
            <person name="Salamov A."/>
            <person name="Wisecaver J."/>
            <person name="Long T.M."/>
            <person name="Aerts A.L."/>
            <person name="Barry K."/>
            <person name="Choi C."/>
            <person name="Clum A."/>
            <person name="Coughlan A.Y."/>
            <person name="Deshpande S."/>
            <person name="Douglass A.P."/>
            <person name="Hanson S.J."/>
            <person name="Klenk H.-P."/>
            <person name="Labutti K."/>
            <person name="Lapidus A."/>
            <person name="Lindquist E."/>
            <person name="Lipzen A."/>
            <person name="Meier-Kolthoff J.P."/>
            <person name="Ohm R.A."/>
            <person name="Otillar R.P."/>
            <person name="Pangilinan J."/>
            <person name="Peng Y."/>
            <person name="Rokas A."/>
            <person name="Rosa C.A."/>
            <person name="Scheuner C."/>
            <person name="Sibirny A.A."/>
            <person name="Slot J.C."/>
            <person name="Stielow J.B."/>
            <person name="Sun H."/>
            <person name="Kurtzman C.P."/>
            <person name="Blackwell M."/>
            <person name="Grigoriev I.V."/>
            <person name="Jeffries T.W."/>
        </authorList>
    </citation>
    <scope>NUCLEOTIDE SEQUENCE [LARGE SCALE GENOMIC DNA]</scope>
    <source>
        <strain evidence="6">NRRL Y-12698</strain>
    </source>
</reference>
<dbReference type="InterPro" id="IPR051063">
    <property type="entry name" value="PDI"/>
</dbReference>
<dbReference type="EMBL" id="KV454429">
    <property type="protein sequence ID" value="ODQ80573.1"/>
    <property type="molecule type" value="Genomic_DNA"/>
</dbReference>
<dbReference type="GeneID" id="30146340"/>
<feature type="chain" id="PRO_5009134356" description="Thioredoxin domain-containing protein" evidence="3">
    <location>
        <begin position="25"/>
        <end position="290"/>
    </location>
</feature>
<dbReference type="OrthoDB" id="10264505at2759"/>
<evidence type="ECO:0000256" key="2">
    <source>
        <dbReference type="ARBA" id="ARBA00022729"/>
    </source>
</evidence>
<comment type="similarity">
    <text evidence="1">Belongs to the protein disulfide isomerase family.</text>
</comment>
<evidence type="ECO:0000313" key="6">
    <source>
        <dbReference type="Proteomes" id="UP000094336"/>
    </source>
</evidence>
<dbReference type="Gene3D" id="3.40.30.10">
    <property type="entry name" value="Glutaredoxin"/>
    <property type="match status" value="2"/>
</dbReference>
<dbReference type="GO" id="GO:0006457">
    <property type="term" value="P:protein folding"/>
    <property type="evidence" value="ECO:0007669"/>
    <property type="project" value="TreeGrafter"/>
</dbReference>
<dbReference type="RefSeq" id="XP_018985901.1">
    <property type="nucleotide sequence ID" value="XM_019128487.1"/>
</dbReference>
<dbReference type="PROSITE" id="PS51352">
    <property type="entry name" value="THIOREDOXIN_2"/>
    <property type="match status" value="1"/>
</dbReference>
<dbReference type="PANTHER" id="PTHR45672">
    <property type="entry name" value="PROTEIN DISULFIDE-ISOMERASE C17H9.14C-RELATED"/>
    <property type="match status" value="1"/>
</dbReference>
<keyword evidence="6" id="KW-1185">Reference proteome</keyword>
<dbReference type="SUPFAM" id="SSF52833">
    <property type="entry name" value="Thioredoxin-like"/>
    <property type="match status" value="2"/>
</dbReference>
<gene>
    <name evidence="5" type="ORF">BABINDRAFT_160835</name>
</gene>
<name>A0A1E3QS94_9ASCO</name>
<dbReference type="GO" id="GO:0005783">
    <property type="term" value="C:endoplasmic reticulum"/>
    <property type="evidence" value="ECO:0007669"/>
    <property type="project" value="TreeGrafter"/>
</dbReference>
<evidence type="ECO:0000259" key="4">
    <source>
        <dbReference type="PROSITE" id="PS51352"/>
    </source>
</evidence>
<keyword evidence="2 3" id="KW-0732">Signal</keyword>
<dbReference type="Proteomes" id="UP000094336">
    <property type="component" value="Unassembled WGS sequence"/>
</dbReference>
<dbReference type="AlphaFoldDB" id="A0A1E3QS94"/>
<dbReference type="CDD" id="cd02961">
    <property type="entry name" value="PDI_a_family"/>
    <property type="match status" value="1"/>
</dbReference>
<evidence type="ECO:0000313" key="5">
    <source>
        <dbReference type="EMBL" id="ODQ80573.1"/>
    </source>
</evidence>
<dbReference type="PANTHER" id="PTHR45672:SF3">
    <property type="entry name" value="THIOREDOXIN DOMAIN-CONTAINING PROTEIN 5"/>
    <property type="match status" value="1"/>
</dbReference>
<accession>A0A1E3QS94</accession>
<dbReference type="InterPro" id="IPR013766">
    <property type="entry name" value="Thioredoxin_domain"/>
</dbReference>
<dbReference type="STRING" id="984486.A0A1E3QS94"/>
<dbReference type="InterPro" id="IPR036249">
    <property type="entry name" value="Thioredoxin-like_sf"/>
</dbReference>
<organism evidence="5 6">
    <name type="scientific">Babjeviella inositovora NRRL Y-12698</name>
    <dbReference type="NCBI Taxonomy" id="984486"/>
    <lineage>
        <taxon>Eukaryota</taxon>
        <taxon>Fungi</taxon>
        <taxon>Dikarya</taxon>
        <taxon>Ascomycota</taxon>
        <taxon>Saccharomycotina</taxon>
        <taxon>Pichiomycetes</taxon>
        <taxon>Serinales incertae sedis</taxon>
        <taxon>Babjeviella</taxon>
    </lineage>
</organism>
<feature type="domain" description="Thioredoxin" evidence="4">
    <location>
        <begin position="18"/>
        <end position="132"/>
    </location>
</feature>
<dbReference type="Pfam" id="PF00085">
    <property type="entry name" value="Thioredoxin"/>
    <property type="match status" value="1"/>
</dbReference>
<evidence type="ECO:0000256" key="3">
    <source>
        <dbReference type="SAM" id="SignalP"/>
    </source>
</evidence>